<dbReference type="InterPro" id="IPR040676">
    <property type="entry name" value="DUF5641"/>
</dbReference>
<dbReference type="SUPFAM" id="SSF56672">
    <property type="entry name" value="DNA/RNA polymerases"/>
    <property type="match status" value="1"/>
</dbReference>
<accession>A0ABD0S2P3</accession>
<name>A0ABD0S2P3_LOXSC</name>
<dbReference type="Pfam" id="PF05380">
    <property type="entry name" value="Peptidase_A17"/>
    <property type="match status" value="1"/>
</dbReference>
<dbReference type="PROSITE" id="PS50994">
    <property type="entry name" value="INTEGRASE"/>
    <property type="match status" value="1"/>
</dbReference>
<dbReference type="PANTHER" id="PTHR47331">
    <property type="entry name" value="PHD-TYPE DOMAIN-CONTAINING PROTEIN"/>
    <property type="match status" value="1"/>
</dbReference>
<dbReference type="Gene3D" id="3.30.420.10">
    <property type="entry name" value="Ribonuclease H-like superfamily/Ribonuclease H"/>
    <property type="match status" value="1"/>
</dbReference>
<dbReference type="Gene3D" id="1.10.340.70">
    <property type="match status" value="1"/>
</dbReference>
<dbReference type="GO" id="GO:0071897">
    <property type="term" value="P:DNA biosynthetic process"/>
    <property type="evidence" value="ECO:0007669"/>
    <property type="project" value="UniProtKB-ARBA"/>
</dbReference>
<dbReference type="InterPro" id="IPR001584">
    <property type="entry name" value="Integrase_cat-core"/>
</dbReference>
<dbReference type="InterPro" id="IPR008042">
    <property type="entry name" value="Retrotrans_Pao"/>
</dbReference>
<dbReference type="InterPro" id="IPR041588">
    <property type="entry name" value="Integrase_H2C2"/>
</dbReference>
<dbReference type="PANTHER" id="PTHR47331:SF1">
    <property type="entry name" value="GAG-LIKE PROTEIN"/>
    <property type="match status" value="1"/>
</dbReference>
<dbReference type="Proteomes" id="UP001549921">
    <property type="component" value="Unassembled WGS sequence"/>
</dbReference>
<dbReference type="Gene3D" id="3.10.10.10">
    <property type="entry name" value="HIV Type 1 Reverse Transcriptase, subunit A, domain 1"/>
    <property type="match status" value="1"/>
</dbReference>
<evidence type="ECO:0000259" key="1">
    <source>
        <dbReference type="PROSITE" id="PS50994"/>
    </source>
</evidence>
<dbReference type="Pfam" id="PF03564">
    <property type="entry name" value="DUF1759"/>
    <property type="match status" value="1"/>
</dbReference>
<evidence type="ECO:0000313" key="2">
    <source>
        <dbReference type="EMBL" id="KAL0808339.1"/>
    </source>
</evidence>
<dbReference type="SUPFAM" id="SSF53098">
    <property type="entry name" value="Ribonuclease H-like"/>
    <property type="match status" value="1"/>
</dbReference>
<dbReference type="CDD" id="cd01644">
    <property type="entry name" value="RT_pepA17"/>
    <property type="match status" value="1"/>
</dbReference>
<feature type="domain" description="Integrase catalytic" evidence="1">
    <location>
        <begin position="1401"/>
        <end position="1586"/>
    </location>
</feature>
<dbReference type="Pfam" id="PF18701">
    <property type="entry name" value="DUF5641"/>
    <property type="match status" value="1"/>
</dbReference>
<sequence>MADPDERIDTWLQQNANVPVSTEVNTPGHTTSAFAPPAQEPCIERGERQQYGKLPESVHFEETRRRVLSPTPIRQRGDIEQLAEAIEKMARNRPAPRQVIDLPIFTGAFNEWLPFAAAYKESSTAYNFTDVENLARLRNCLRGEAKEAVAELLCTGGSPEQVMRTLEQCFGRPEFIIDKVLDDIKKLPRLGNSARELNTFAVRLQNIVCALKNLGRRGYMEYPMLTRDILEKLTPHLKSRWCDYAHEHDHPSVPEIMVLSRFLMREAELALRYTYAPATTTTVAAKPTATWKSAPRKNKADVYATTASAPNDQYKCYKCEGNHTLVNCDQFKKMNTDERWEVVKNAGLCFKCIVSRHRRMNCRAKPCGENECRRPHHKLLHADPTPTPSSPTVSAPKVVTNETVMSVAAADAEKDAAVLLKVLPVTLTGPKRQIQAHALLDEGATISLIEEELAQQLGVRGPSRPLQINGVTACQRHTRSEAVKISIRGRSQRECHEIKLRTIPQLVLHTQAIPAGILNYEHLRDLDPGNVCYESTRPRLLIGADNWHLIVSRELRTGKKTEPVASRTELGWTVHGTVPRALHRTSEESVLHVFTPERTLSENTESDDHLSKMMEEHFQIDSLGVSMKTKIKPEDQRAIEIFEATAKRSEGRFEVGLPWRSDEPTMPPSYNAAYRRLKNLERRFIRDPAFASRYKEEIDALVTKGYAETCQDTEEQSPRKWYLPHFPVFNPNKPGKLRLVFDAAAKSHGLCLNDFLLEGPDLLQPLQGILFRFRENPIAVKADIQEMFLRVKIRKEDQPAQMFLWREDPSKPPQIMKMTSMIFGASSSPFIAHSVRNRNAKDYENTHPVAFKSITRSHYMDDLVESYVDVETARRAIDEVCFVHAQAGFNLRGWNCNVEEVLENVPAELRSAAPTRLMSTPDKTLGLLWDAKKDLLAFNTMLARVPEQVVKSDRTPTKREALSAVMSVYDPLGLLSHFTIRAKIILQNVWRAKLGWDEPLPEAEAEDFKKWLTELKGNIAEIRLPRCYDQNNHERRELHVFCDASEQAYAAVVFWRLVREDGTVNVILAAAKAKVAPLKTQSIPRLELQAAVIGARLADAVIAEHEWQPSDTIFWSDSRTVLHWIRQDARRYTPFVAHRLGELAERTKTRQWRWIPTEHNVADDATRLKSRAVTGDDRWFTGPKFLYEPEDSWPREEDLEPALEEETVAVTIERTAATHLPDINRFSSYERLIRATANVLVFIEKLRKKKARLEVQHLEEAERLWMIQSQRESFPTEVEALEKGRRINKSSRLYKLDPKLKEGILKLDGRIRAANVPDPLKEPIILDGRHPFTRLLIKKEHEAAGHANRERVVNDLRQRFWILHLRTTVRKIAKNCAMCRLRKARPQPPIFGDLPAARIDPYHRPFSNCGVDYFGPMMVAIGRRREKRWGALFTCLTTRAVHLELVGSLSTDSAIMAIRRMAARRGWPALMISDNATNFRGADVELRNAYKEWSPALEELGQLHRMTWRFIPPGAPNQGGAWERLVRSVKTALTAVLTEKTPKEEVLQTVLVEAEYSINARPLTHVSVDPNDPEAITPNHFLLGTSTGLPHTGPCQPADRKVWRASQALADEFWRRWIREYLPTLVPRQAAAADDRQLRKGDLVVVVDATLPRNTWPRGVVEEIYPGPDGRVRIADVRTRGGVFRRPTSKLAVLTVGEASTVSAPGGEL</sequence>
<evidence type="ECO:0000313" key="3">
    <source>
        <dbReference type="Proteomes" id="UP001549921"/>
    </source>
</evidence>
<dbReference type="InterPro" id="IPR036397">
    <property type="entry name" value="RNaseH_sf"/>
</dbReference>
<dbReference type="Pfam" id="PF17921">
    <property type="entry name" value="Integrase_H2C2"/>
    <property type="match status" value="1"/>
</dbReference>
<protein>
    <recommendedName>
        <fullName evidence="1">Integrase catalytic domain-containing protein</fullName>
    </recommendedName>
</protein>
<dbReference type="InterPro" id="IPR043502">
    <property type="entry name" value="DNA/RNA_pol_sf"/>
</dbReference>
<dbReference type="GO" id="GO:0042575">
    <property type="term" value="C:DNA polymerase complex"/>
    <property type="evidence" value="ECO:0007669"/>
    <property type="project" value="UniProtKB-ARBA"/>
</dbReference>
<comment type="caution">
    <text evidence="2">The sequence shown here is derived from an EMBL/GenBank/DDBJ whole genome shotgun (WGS) entry which is preliminary data.</text>
</comment>
<dbReference type="Gene3D" id="3.30.70.270">
    <property type="match status" value="1"/>
</dbReference>
<gene>
    <name evidence="2" type="ORF">ABMA28_012825</name>
</gene>
<proteinExistence type="predicted"/>
<reference evidence="2 3" key="1">
    <citation type="submission" date="2024-06" db="EMBL/GenBank/DDBJ databases">
        <title>A chromosome-level genome assembly of beet webworm, Loxostege sticticalis.</title>
        <authorList>
            <person name="Zhang Y."/>
        </authorList>
    </citation>
    <scope>NUCLEOTIDE SEQUENCE [LARGE SCALE GENOMIC DNA]</scope>
    <source>
        <strain evidence="2">AQ028</strain>
        <tissue evidence="2">Male pupae</tissue>
    </source>
</reference>
<dbReference type="EMBL" id="JBEDNZ010000031">
    <property type="protein sequence ID" value="KAL0808339.1"/>
    <property type="molecule type" value="Genomic_DNA"/>
</dbReference>
<organism evidence="2 3">
    <name type="scientific">Loxostege sticticalis</name>
    <name type="common">Beet webworm moth</name>
    <dbReference type="NCBI Taxonomy" id="481309"/>
    <lineage>
        <taxon>Eukaryota</taxon>
        <taxon>Metazoa</taxon>
        <taxon>Ecdysozoa</taxon>
        <taxon>Arthropoda</taxon>
        <taxon>Hexapoda</taxon>
        <taxon>Insecta</taxon>
        <taxon>Pterygota</taxon>
        <taxon>Neoptera</taxon>
        <taxon>Endopterygota</taxon>
        <taxon>Lepidoptera</taxon>
        <taxon>Glossata</taxon>
        <taxon>Ditrysia</taxon>
        <taxon>Pyraloidea</taxon>
        <taxon>Crambidae</taxon>
        <taxon>Pyraustinae</taxon>
        <taxon>Loxostege</taxon>
    </lineage>
</organism>
<dbReference type="InterPro" id="IPR012337">
    <property type="entry name" value="RNaseH-like_sf"/>
</dbReference>
<dbReference type="InterPro" id="IPR043128">
    <property type="entry name" value="Rev_trsase/Diguanyl_cyclase"/>
</dbReference>
<dbReference type="InterPro" id="IPR005312">
    <property type="entry name" value="DUF1759"/>
</dbReference>